<accession>A0A5B8ME12</accession>
<sequence length="520" mass="56227">MASAGGKAMEVVTVALGGGANHVGSHLWNLVMAEAEVEGSSGGAGGKGRGSQDFGVLLRERKGGERQPRVACFDLSGTVSTSYGSRSAKEEGVAETWSSDRVHNSLPDDSGDGSSQEPLKWDEYMYWGQQGSWRSELITCFPGTWIGVNAFDCYGDGIDLFSREDVRDTAFDKIRHLVEDCDYLQGFQILADDLSGFGHICSEVLLYVKDEVTDSRPLAVVGLRDAFAQNYAVQSNRSDAKRAALDCINRAWATCKISEASDIHVVLDQCWKPAPLYDASALGACLVDSLTLGCRLRGAQNVGSLRDIAMHLNPRGRRCALTSCAFGLRRPFGGGPKLELRSASSLCPTSCLHGQGAHSEYYVLRGVEKGGEGASGNEVVRTVEEARDWLISRWEDGDEAAEPARKVGLCPRMFVPDPRPLPLPFNFPTEGLFPGDPPPSVSSVVQFGTSDVAGRELAGLCRDFKRTCVKPGSPSVSSMLEAWELGREDCEEMAETLEMLRDEVSAGAHDDYSSEGEEQD</sequence>
<feature type="compositionally biased region" description="Basic and acidic residues" evidence="1">
    <location>
        <begin position="501"/>
        <end position="512"/>
    </location>
</feature>
<dbReference type="Pfam" id="PF14881">
    <property type="entry name" value="Tubulin_3"/>
    <property type="match status" value="1"/>
</dbReference>
<reference evidence="3 4" key="1">
    <citation type="submission" date="2018-07" db="EMBL/GenBank/DDBJ databases">
        <title>The complete nuclear genome of the prasinophyte Chloropicon primus (CCMP1205).</title>
        <authorList>
            <person name="Pombert J.-F."/>
            <person name="Otis C."/>
            <person name="Turmel M."/>
            <person name="Lemieux C."/>
        </authorList>
    </citation>
    <scope>NUCLEOTIDE SEQUENCE [LARGE SCALE GENOMIC DNA]</scope>
    <source>
        <strain evidence="3 4">CCMP1205</strain>
    </source>
</reference>
<organism evidence="3 4">
    <name type="scientific">Chloropicon primus</name>
    <dbReference type="NCBI Taxonomy" id="1764295"/>
    <lineage>
        <taxon>Eukaryota</taxon>
        <taxon>Viridiplantae</taxon>
        <taxon>Chlorophyta</taxon>
        <taxon>Chloropicophyceae</taxon>
        <taxon>Chloropicales</taxon>
        <taxon>Chloropicaceae</taxon>
        <taxon>Chloropicon</taxon>
    </lineage>
</organism>
<dbReference type="GO" id="GO:0007005">
    <property type="term" value="P:mitochondrion organization"/>
    <property type="evidence" value="ECO:0007669"/>
    <property type="project" value="InterPro"/>
</dbReference>
<feature type="compositionally biased region" description="Basic and acidic residues" evidence="1">
    <location>
        <begin position="87"/>
        <end position="103"/>
    </location>
</feature>
<dbReference type="OrthoDB" id="511203at2759"/>
<feature type="region of interest" description="Disordered" evidence="1">
    <location>
        <begin position="501"/>
        <end position="520"/>
    </location>
</feature>
<dbReference type="AlphaFoldDB" id="A0A5B8ME12"/>
<protein>
    <recommendedName>
        <fullName evidence="2">DML1/Misato tubulin domain-containing protein</fullName>
    </recommendedName>
</protein>
<evidence type="ECO:0000256" key="1">
    <source>
        <dbReference type="SAM" id="MobiDB-lite"/>
    </source>
</evidence>
<dbReference type="PANTHER" id="PTHR13391">
    <property type="entry name" value="MITOCHONDRIAL DISTRIBUTION REGULATOR MISATO"/>
    <property type="match status" value="1"/>
</dbReference>
<keyword evidence="4" id="KW-1185">Reference proteome</keyword>
<feature type="domain" description="DML1/Misato tubulin" evidence="2">
    <location>
        <begin position="150"/>
        <end position="296"/>
    </location>
</feature>
<evidence type="ECO:0000259" key="2">
    <source>
        <dbReference type="Pfam" id="PF14881"/>
    </source>
</evidence>
<feature type="region of interest" description="Disordered" evidence="1">
    <location>
        <begin position="80"/>
        <end position="115"/>
    </location>
</feature>
<proteinExistence type="predicted"/>
<evidence type="ECO:0000313" key="4">
    <source>
        <dbReference type="Proteomes" id="UP000316726"/>
    </source>
</evidence>
<dbReference type="SUPFAM" id="SSF52490">
    <property type="entry name" value="Tubulin nucleotide-binding domain-like"/>
    <property type="match status" value="1"/>
</dbReference>
<dbReference type="EMBL" id="CP031034">
    <property type="protein sequence ID" value="QDZ18404.1"/>
    <property type="molecule type" value="Genomic_DNA"/>
</dbReference>
<dbReference type="InterPro" id="IPR049942">
    <property type="entry name" value="DML1/Misato"/>
</dbReference>
<dbReference type="Proteomes" id="UP000316726">
    <property type="component" value="Chromosome 1"/>
</dbReference>
<dbReference type="InterPro" id="IPR029209">
    <property type="entry name" value="DML1/Misato_tubulin"/>
</dbReference>
<evidence type="ECO:0000313" key="3">
    <source>
        <dbReference type="EMBL" id="QDZ18404.1"/>
    </source>
</evidence>
<gene>
    <name evidence="3" type="ORF">A3770_01p09220</name>
</gene>
<dbReference type="PANTHER" id="PTHR13391:SF0">
    <property type="entry name" value="PROTEIN MISATO HOMOLOG 1"/>
    <property type="match status" value="1"/>
</dbReference>
<name>A0A5B8ME12_9CHLO</name>
<dbReference type="GO" id="GO:0005737">
    <property type="term" value="C:cytoplasm"/>
    <property type="evidence" value="ECO:0007669"/>
    <property type="project" value="TreeGrafter"/>
</dbReference>
<dbReference type="InterPro" id="IPR036525">
    <property type="entry name" value="Tubulin/FtsZ_GTPase_sf"/>
</dbReference>
<dbReference type="Gene3D" id="3.40.50.1440">
    <property type="entry name" value="Tubulin/FtsZ, GTPase domain"/>
    <property type="match status" value="1"/>
</dbReference>